<evidence type="ECO:0000313" key="3">
    <source>
        <dbReference type="Proteomes" id="UP000596172"/>
    </source>
</evidence>
<evidence type="ECO:0000256" key="1">
    <source>
        <dbReference type="SAM" id="Phobius"/>
    </source>
</evidence>
<dbReference type="RefSeq" id="YP_010114700.1">
    <property type="nucleotide sequence ID" value="NC_055917.2"/>
</dbReference>
<evidence type="ECO:0000313" key="2">
    <source>
        <dbReference type="EMBL" id="QQO40344.1"/>
    </source>
</evidence>
<keyword evidence="1" id="KW-0472">Membrane</keyword>
<gene>
    <name evidence="2" type="primary">1</name>
    <name evidence="2" type="ORF">WHYPHY_1</name>
</gene>
<dbReference type="KEGG" id="vg:65133294"/>
<accession>A0A7T7ZAK2</accession>
<sequence>MKLIISSDLIQIIIAVIVLQSMSIVFAGFLLIRMTAVIYRFKQTFDEGIQVKQTFDQVNENFVNEFVNSTYPKHYKKDWRKI</sequence>
<protein>
    <submittedName>
        <fullName evidence="2">Uncharacterized protein</fullName>
    </submittedName>
</protein>
<feature type="transmembrane region" description="Helical" evidence="1">
    <location>
        <begin position="12"/>
        <end position="32"/>
    </location>
</feature>
<keyword evidence="1" id="KW-0812">Transmembrane</keyword>
<proteinExistence type="predicted"/>
<dbReference type="GeneID" id="65133294"/>
<reference evidence="2" key="1">
    <citation type="submission" date="2020-12" db="EMBL/GenBank/DDBJ databases">
        <authorList>
            <person name="Brown N.J."/>
            <person name="Benedetto N.J."/>
            <person name="Temple L.M."/>
        </authorList>
    </citation>
    <scope>NUCLEOTIDE SEQUENCE [LARGE SCALE GENOMIC DNA]</scope>
</reference>
<keyword evidence="1" id="KW-1133">Transmembrane helix</keyword>
<organism evidence="2 3">
    <name type="scientific">Bacillus phage WhyPhy</name>
    <dbReference type="NCBI Taxonomy" id="2801480"/>
    <lineage>
        <taxon>Viruses</taxon>
        <taxon>Duplodnaviria</taxon>
        <taxon>Heunggongvirae</taxon>
        <taxon>Uroviricota</taxon>
        <taxon>Caudoviricetes</taxon>
        <taxon>Salasmaviridae</taxon>
        <taxon>Bundooravirus</taxon>
        <taxon>Bundooravirus whyphy</taxon>
    </lineage>
</organism>
<name>A0A7T7ZAK2_9CAUD</name>
<dbReference type="Proteomes" id="UP000596172">
    <property type="component" value="Segment"/>
</dbReference>
<keyword evidence="3" id="KW-1185">Reference proteome</keyword>
<dbReference type="EMBL" id="MW419775">
    <property type="protein sequence ID" value="QQO40344.1"/>
    <property type="molecule type" value="Genomic_DNA"/>
</dbReference>